<organism evidence="1 2">
    <name type="scientific">Blastococcus carthaginiensis</name>
    <dbReference type="NCBI Taxonomy" id="3050034"/>
    <lineage>
        <taxon>Bacteria</taxon>
        <taxon>Bacillati</taxon>
        <taxon>Actinomycetota</taxon>
        <taxon>Actinomycetes</taxon>
        <taxon>Geodermatophilales</taxon>
        <taxon>Geodermatophilaceae</taxon>
        <taxon>Blastococcus</taxon>
    </lineage>
</organism>
<keyword evidence="2" id="KW-1185">Reference proteome</keyword>
<evidence type="ECO:0000313" key="1">
    <source>
        <dbReference type="EMBL" id="MDP5182146.1"/>
    </source>
</evidence>
<dbReference type="EMBL" id="JASNFN010000004">
    <property type="protein sequence ID" value="MDP5182146.1"/>
    <property type="molecule type" value="Genomic_DNA"/>
</dbReference>
<evidence type="ECO:0000313" key="2">
    <source>
        <dbReference type="Proteomes" id="UP001233673"/>
    </source>
</evidence>
<comment type="caution">
    <text evidence="1">The sequence shown here is derived from an EMBL/GenBank/DDBJ whole genome shotgun (WGS) entry which is preliminary data.</text>
</comment>
<sequence length="85" mass="9518">MREIRHPHTSPHDRAAVEPLRPEWADERVVAEISLQAGGFMALLLMGRERGLTVEQLAELTRLRPETVTALLTDWPIDAVLAAKP</sequence>
<reference evidence="2" key="1">
    <citation type="submission" date="2023-05" db="EMBL/GenBank/DDBJ databases">
        <title>Draft genome of Pseudofrankia sp. BMG5.37.</title>
        <authorList>
            <person name="Gtari M."/>
            <person name="Ghodhbane F."/>
            <person name="Sbissi I."/>
        </authorList>
    </citation>
    <scope>NUCLEOTIDE SEQUENCE [LARGE SCALE GENOMIC DNA]</scope>
    <source>
        <strain evidence="2">BMG 814</strain>
    </source>
</reference>
<accession>A0ABT9I995</accession>
<name>A0ABT9I995_9ACTN</name>
<dbReference type="Proteomes" id="UP001233673">
    <property type="component" value="Unassembled WGS sequence"/>
</dbReference>
<dbReference type="RefSeq" id="WP_305998848.1">
    <property type="nucleotide sequence ID" value="NZ_JASNFN010000004.1"/>
</dbReference>
<gene>
    <name evidence="1" type="ORF">QOZ88_05815</name>
</gene>
<protein>
    <submittedName>
        <fullName evidence="1">Uncharacterized protein</fullName>
    </submittedName>
</protein>
<proteinExistence type="predicted"/>